<dbReference type="InterPro" id="IPR050860">
    <property type="entry name" value="FeoB_GTPase"/>
</dbReference>
<dbReference type="SMR" id="A0A2W1K277"/>
<evidence type="ECO:0000256" key="10">
    <source>
        <dbReference type="ARBA" id="ARBA00023134"/>
    </source>
</evidence>
<dbReference type="InterPro" id="IPR030389">
    <property type="entry name" value="G_FEOB_dom"/>
</dbReference>
<organism evidence="17 18">
    <name type="scientific">Acidithiobacillus ferrooxidans</name>
    <name type="common">Thiobacillus ferrooxidans</name>
    <dbReference type="NCBI Taxonomy" id="920"/>
    <lineage>
        <taxon>Bacteria</taxon>
        <taxon>Pseudomonadati</taxon>
        <taxon>Pseudomonadota</taxon>
        <taxon>Acidithiobacillia</taxon>
        <taxon>Acidithiobacillales</taxon>
        <taxon>Acidithiobacillaceae</taxon>
        <taxon>Acidithiobacillus</taxon>
    </lineage>
</organism>
<protein>
    <recommendedName>
        <fullName evidence="12 15">Ferrous iron transport protein B</fullName>
    </recommendedName>
</protein>
<dbReference type="GO" id="GO:0046872">
    <property type="term" value="F:metal ion binding"/>
    <property type="evidence" value="ECO:0007669"/>
    <property type="project" value="UniProtKB-KW"/>
</dbReference>
<dbReference type="CDD" id="cd01879">
    <property type="entry name" value="FeoB"/>
    <property type="match status" value="1"/>
</dbReference>
<keyword evidence="7" id="KW-1133">Transmembrane helix</keyword>
<keyword evidence="14" id="KW-0460">Magnesium</keyword>
<dbReference type="InterPro" id="IPR005225">
    <property type="entry name" value="Small_GTP-bd"/>
</dbReference>
<dbReference type="PROSITE" id="PS51711">
    <property type="entry name" value="G_FEOB"/>
    <property type="match status" value="1"/>
</dbReference>
<evidence type="ECO:0000256" key="6">
    <source>
        <dbReference type="ARBA" id="ARBA00022741"/>
    </source>
</evidence>
<accession>A0A2W1K277</accession>
<keyword evidence="10 13" id="KW-0342">GTP-binding</keyword>
<dbReference type="Gene3D" id="3.40.50.300">
    <property type="entry name" value="P-loop containing nucleotide triphosphate hydrolases"/>
    <property type="match status" value="1"/>
</dbReference>
<dbReference type="Pfam" id="PF17910">
    <property type="entry name" value="FeoB_Cyto"/>
    <property type="match status" value="1"/>
</dbReference>
<evidence type="ECO:0000256" key="15">
    <source>
        <dbReference type="RuleBase" id="RU362098"/>
    </source>
</evidence>
<gene>
    <name evidence="17" type="ORF">DN052_08975</name>
</gene>
<dbReference type="NCBIfam" id="NF007105">
    <property type="entry name" value="PRK09554.1"/>
    <property type="match status" value="1"/>
</dbReference>
<dbReference type="RefSeq" id="WP_012537240.1">
    <property type="nucleotide sequence ID" value="NZ_AP025160.1"/>
</dbReference>
<keyword evidence="4 15" id="KW-0410">Iron transport</keyword>
<evidence type="ECO:0000256" key="2">
    <source>
        <dbReference type="ARBA" id="ARBA00022448"/>
    </source>
</evidence>
<dbReference type="Pfam" id="PF07670">
    <property type="entry name" value="Gate"/>
    <property type="match status" value="2"/>
</dbReference>
<evidence type="ECO:0000256" key="3">
    <source>
        <dbReference type="ARBA" id="ARBA00022475"/>
    </source>
</evidence>
<dbReference type="InterPro" id="IPR011640">
    <property type="entry name" value="Fe2_transport_prot_B_C"/>
</dbReference>
<evidence type="ECO:0000256" key="4">
    <source>
        <dbReference type="ARBA" id="ARBA00022496"/>
    </source>
</evidence>
<feature type="binding site" evidence="14">
    <location>
        <position position="35"/>
    </location>
    <ligand>
        <name>Mg(2+)</name>
        <dbReference type="ChEBI" id="CHEBI:18420"/>
        <label>2</label>
    </ligand>
</feature>
<dbReference type="InterPro" id="IPR011642">
    <property type="entry name" value="Gate_dom"/>
</dbReference>
<keyword evidence="6 13" id="KW-0547">Nucleotide-binding</keyword>
<keyword evidence="2 15" id="KW-0813">Transport</keyword>
<dbReference type="PANTHER" id="PTHR43185">
    <property type="entry name" value="FERROUS IRON TRANSPORT PROTEIN B"/>
    <property type="match status" value="1"/>
</dbReference>
<keyword evidence="5" id="KW-0812">Transmembrane</keyword>
<dbReference type="NCBIfam" id="TIGR00437">
    <property type="entry name" value="feoB"/>
    <property type="match status" value="1"/>
</dbReference>
<dbReference type="OrthoDB" id="5287725at2"/>
<evidence type="ECO:0000313" key="18">
    <source>
        <dbReference type="Proteomes" id="UP000248886"/>
    </source>
</evidence>
<evidence type="ECO:0000256" key="1">
    <source>
        <dbReference type="ARBA" id="ARBA00004651"/>
    </source>
</evidence>
<feature type="domain" description="FeoB-type G" evidence="16">
    <location>
        <begin position="17"/>
        <end position="184"/>
    </location>
</feature>
<evidence type="ECO:0000256" key="13">
    <source>
        <dbReference type="PIRSR" id="PIRSR603373-1"/>
    </source>
</evidence>
<dbReference type="InterPro" id="IPR003373">
    <property type="entry name" value="Fe2_transport_prot-B"/>
</dbReference>
<evidence type="ECO:0000256" key="12">
    <source>
        <dbReference type="NCBIfam" id="TIGR00437"/>
    </source>
</evidence>
<comment type="function">
    <text evidence="15">Probable transporter of a GTP-driven Fe(2+) uptake system.</text>
</comment>
<evidence type="ECO:0000259" key="16">
    <source>
        <dbReference type="PROSITE" id="PS51711"/>
    </source>
</evidence>
<keyword evidence="11" id="KW-0472">Membrane</keyword>
<dbReference type="InterPro" id="IPR041069">
    <property type="entry name" value="FeoB_Cyto"/>
</dbReference>
<dbReference type="GeneID" id="65281577"/>
<evidence type="ECO:0000256" key="14">
    <source>
        <dbReference type="PIRSR" id="PIRSR603373-2"/>
    </source>
</evidence>
<evidence type="ECO:0000256" key="9">
    <source>
        <dbReference type="ARBA" id="ARBA00023065"/>
    </source>
</evidence>
<comment type="similarity">
    <text evidence="15">Belongs to the TRAFAC class TrmE-Era-EngA-EngB-Septin-like GTPase superfamily. FeoB GTPase (TC 9.A.8) family.</text>
</comment>
<dbReference type="Proteomes" id="UP000248886">
    <property type="component" value="Unassembled WGS sequence"/>
</dbReference>
<keyword evidence="9" id="KW-0406">Ion transport</keyword>
<comment type="caution">
    <text evidence="17">The sequence shown here is derived from an EMBL/GenBank/DDBJ whole genome shotgun (WGS) entry which is preliminary data.</text>
</comment>
<dbReference type="GO" id="GO:0015093">
    <property type="term" value="F:ferrous iron transmembrane transporter activity"/>
    <property type="evidence" value="ECO:0007669"/>
    <property type="project" value="UniProtKB-UniRule"/>
</dbReference>
<keyword evidence="8 15" id="KW-0408">Iron</keyword>
<dbReference type="AlphaFoldDB" id="A0A2W1K277"/>
<keyword evidence="14" id="KW-0479">Metal-binding</keyword>
<evidence type="ECO:0000256" key="5">
    <source>
        <dbReference type="ARBA" id="ARBA00022692"/>
    </source>
</evidence>
<proteinExistence type="inferred from homology"/>
<dbReference type="PANTHER" id="PTHR43185:SF1">
    <property type="entry name" value="FE(2+) TRANSPORTER FEOB"/>
    <property type="match status" value="1"/>
</dbReference>
<evidence type="ECO:0000256" key="11">
    <source>
        <dbReference type="ARBA" id="ARBA00023136"/>
    </source>
</evidence>
<evidence type="ECO:0000256" key="7">
    <source>
        <dbReference type="ARBA" id="ARBA00022989"/>
    </source>
</evidence>
<feature type="binding site" evidence="14">
    <location>
        <position position="39"/>
    </location>
    <ligand>
        <name>Mg(2+)</name>
        <dbReference type="ChEBI" id="CHEBI:18420"/>
        <label>2</label>
    </ligand>
</feature>
<keyword evidence="3" id="KW-1003">Cell membrane</keyword>
<dbReference type="Pfam" id="PF02421">
    <property type="entry name" value="FeoB_N"/>
    <property type="match status" value="1"/>
</dbReference>
<feature type="binding site" evidence="13">
    <location>
        <begin position="24"/>
        <end position="31"/>
    </location>
    <ligand>
        <name>GTP</name>
        <dbReference type="ChEBI" id="CHEBI:37565"/>
        <label>1</label>
    </ligand>
</feature>
<evidence type="ECO:0000256" key="8">
    <source>
        <dbReference type="ARBA" id="ARBA00023004"/>
    </source>
</evidence>
<feature type="binding site" evidence="13">
    <location>
        <begin position="70"/>
        <end position="73"/>
    </location>
    <ligand>
        <name>GTP</name>
        <dbReference type="ChEBI" id="CHEBI:37565"/>
        <label>1</label>
    </ligand>
</feature>
<dbReference type="EMBL" id="QKQP01000005">
    <property type="protein sequence ID" value="PZD80570.1"/>
    <property type="molecule type" value="Genomic_DNA"/>
</dbReference>
<sequence>MSDCHGTPQRNPGSARLPVIALAGNPNCGKTTLFNLLTGAHQHVGNWPGVTVERRSGTMTLGRRKISVVDLPGIYSLMGGGGEDQRVARDFLLDSDIELIVNIVDASNLERHMALTAELLETGRPMVLVLNMVDEAEAHGLQVRSHELSAAMGIPVIPTVARKARSRISLMEALTQALDHPALGNMLDYGQLIEAALTALGTLLPGDPPAHRRFTALCLLEGNIDPADPKTQHALRQISSELAGTSDETPADLIMDRRFAWAQEMATIALHRQGPAGLRQKITDRLDRVVLNDWLGVPVFLAVLYLVFVVSFSGGNVFLDFFDQASAALLIHGVGHVLLGAGLPTWLVSIIAGGIGGGLNLVISFIPPIGLTFLFLAFLDDSGYMARAAYAMDRLMRRMSLPGNALVPMVIGFGCNVPAIMGSRIIEDPRGRILTVLMQPFMSCSARLTIYMAFAVVFFRSNGGQVVFALYVLGIIVALLTAWLLGKTALRGEVLPFVMELPPYRLPSFRSVFLQAWQRLKVFIFRVGRVIAVIGVVLFILPGIGWTDRGLRSTDIDHSLLAQGSRALVPIFEPMGIHQDNWPAISGLIAGAAAKEIVIGTLNGIYQRQNAADLMADYRDPDIAGQLLGAIKTIPANAVTFFTTLDDPLGLSAMDSTGTAEQASGAESATLQAIAAGFTPLSAFAYLVFVLLYVPCASTMGALRREVGWGWMSFSLLYGTGLAWSASTVIYQSGTFAKHPGYSAAWIAGVLAAFALLVVGLRLYGQRSDALSKPSQHRRASA</sequence>
<name>A0A2W1K277_ACIFR</name>
<feature type="binding site" evidence="14">
    <location>
        <position position="38"/>
    </location>
    <ligand>
        <name>Mg(2+)</name>
        <dbReference type="ChEBI" id="CHEBI:18420"/>
        <label>2</label>
    </ligand>
</feature>
<dbReference type="GO" id="GO:0005525">
    <property type="term" value="F:GTP binding"/>
    <property type="evidence" value="ECO:0007669"/>
    <property type="project" value="UniProtKB-KW"/>
</dbReference>
<evidence type="ECO:0000313" key="17">
    <source>
        <dbReference type="EMBL" id="PZD80570.1"/>
    </source>
</evidence>
<dbReference type="NCBIfam" id="TIGR00231">
    <property type="entry name" value="small_GTP"/>
    <property type="match status" value="1"/>
</dbReference>
<dbReference type="PRINTS" id="PR00326">
    <property type="entry name" value="GTP1OBG"/>
</dbReference>
<feature type="binding site" evidence="13">
    <location>
        <begin position="131"/>
        <end position="134"/>
    </location>
    <ligand>
        <name>GTP</name>
        <dbReference type="ChEBI" id="CHEBI:37565"/>
        <label>1</label>
    </ligand>
</feature>
<dbReference type="SUPFAM" id="SSF52540">
    <property type="entry name" value="P-loop containing nucleoside triphosphate hydrolases"/>
    <property type="match status" value="1"/>
</dbReference>
<dbReference type="InterPro" id="IPR027417">
    <property type="entry name" value="P-loop_NTPase"/>
</dbReference>
<feature type="binding site" evidence="13">
    <location>
        <begin position="49"/>
        <end position="53"/>
    </location>
    <ligand>
        <name>GTP</name>
        <dbReference type="ChEBI" id="CHEBI:37565"/>
        <label>1</label>
    </ligand>
</feature>
<dbReference type="Pfam" id="PF07664">
    <property type="entry name" value="FeoB_C"/>
    <property type="match status" value="1"/>
</dbReference>
<dbReference type="GO" id="GO:0005886">
    <property type="term" value="C:plasma membrane"/>
    <property type="evidence" value="ECO:0007669"/>
    <property type="project" value="UniProtKB-SubCell"/>
</dbReference>
<dbReference type="InterPro" id="IPR006073">
    <property type="entry name" value="GTP-bd"/>
</dbReference>
<reference evidence="17 18" key="1">
    <citation type="submission" date="2018-06" db="EMBL/GenBank/DDBJ databases">
        <title>Draft sequence of Acidithiobacillus ferrooxidans CCM 4253.</title>
        <authorList>
            <person name="Moya-Beltran A."/>
            <person name="Castro M."/>
            <person name="Covarrubias P.C."/>
            <person name="Issotta F."/>
            <person name="Janiczek O."/>
            <person name="Mandl M."/>
            <person name="Kucera J."/>
            <person name="Quatrini R."/>
        </authorList>
    </citation>
    <scope>NUCLEOTIDE SEQUENCE [LARGE SCALE GENOMIC DNA]</scope>
    <source>
        <strain evidence="17 18">CCM 4253</strain>
    </source>
</reference>
<comment type="subcellular location">
    <subcellularLocation>
        <location evidence="15">Cell inner membrane</location>
        <topology evidence="15">Multi-pass membrane protein</topology>
    </subcellularLocation>
    <subcellularLocation>
        <location evidence="1">Cell membrane</location>
        <topology evidence="1">Multi-pass membrane protein</topology>
    </subcellularLocation>
</comment>